<feature type="region of interest" description="Disordered" evidence="1">
    <location>
        <begin position="131"/>
        <end position="178"/>
    </location>
</feature>
<dbReference type="GeneID" id="37063972"/>
<evidence type="ECO:0000256" key="1">
    <source>
        <dbReference type="SAM" id="MobiDB-lite"/>
    </source>
</evidence>
<accession>A0A317WN18</accession>
<dbReference type="RefSeq" id="XP_025400904.1">
    <property type="nucleotide sequence ID" value="XM_025541735.1"/>
</dbReference>
<evidence type="ECO:0000313" key="4">
    <source>
        <dbReference type="Proteomes" id="UP000247233"/>
    </source>
</evidence>
<organism evidence="3 4">
    <name type="scientific">Aspergillus heteromorphus CBS 117.55</name>
    <dbReference type="NCBI Taxonomy" id="1448321"/>
    <lineage>
        <taxon>Eukaryota</taxon>
        <taxon>Fungi</taxon>
        <taxon>Dikarya</taxon>
        <taxon>Ascomycota</taxon>
        <taxon>Pezizomycotina</taxon>
        <taxon>Eurotiomycetes</taxon>
        <taxon>Eurotiomycetidae</taxon>
        <taxon>Eurotiales</taxon>
        <taxon>Aspergillaceae</taxon>
        <taxon>Aspergillus</taxon>
        <taxon>Aspergillus subgen. Circumdati</taxon>
    </lineage>
</organism>
<proteinExistence type="predicted"/>
<keyword evidence="4" id="KW-1185">Reference proteome</keyword>
<evidence type="ECO:0000313" key="3">
    <source>
        <dbReference type="EMBL" id="PWY86672.1"/>
    </source>
</evidence>
<comment type="caution">
    <text evidence="3">The sequence shown here is derived from an EMBL/GenBank/DDBJ whole genome shotgun (WGS) entry which is preliminary data.</text>
</comment>
<feature type="compositionally biased region" description="Acidic residues" evidence="1">
    <location>
        <begin position="153"/>
        <end position="169"/>
    </location>
</feature>
<reference evidence="3 4" key="1">
    <citation type="submission" date="2016-12" db="EMBL/GenBank/DDBJ databases">
        <title>The genomes of Aspergillus section Nigri reveals drivers in fungal speciation.</title>
        <authorList>
            <consortium name="DOE Joint Genome Institute"/>
            <person name="Vesth T.C."/>
            <person name="Nybo J."/>
            <person name="Theobald S."/>
            <person name="Brandl J."/>
            <person name="Frisvad J.C."/>
            <person name="Nielsen K.F."/>
            <person name="Lyhne E.K."/>
            <person name="Kogle M.E."/>
            <person name="Kuo A."/>
            <person name="Riley R."/>
            <person name="Clum A."/>
            <person name="Nolan M."/>
            <person name="Lipzen A."/>
            <person name="Salamov A."/>
            <person name="Henrissat B."/>
            <person name="Wiebenga A."/>
            <person name="De Vries R.P."/>
            <person name="Grigoriev I.V."/>
            <person name="Mortensen U.H."/>
            <person name="Andersen M.R."/>
            <person name="Baker S.E."/>
        </authorList>
    </citation>
    <scope>NUCLEOTIDE SEQUENCE [LARGE SCALE GENOMIC DNA]</scope>
    <source>
        <strain evidence="3 4">CBS 117.55</strain>
    </source>
</reference>
<protein>
    <submittedName>
        <fullName evidence="3">Uncharacterized protein</fullName>
    </submittedName>
</protein>
<keyword evidence="2" id="KW-0472">Membrane</keyword>
<feature type="transmembrane region" description="Helical" evidence="2">
    <location>
        <begin position="28"/>
        <end position="49"/>
    </location>
</feature>
<keyword evidence="2" id="KW-0812">Transmembrane</keyword>
<dbReference type="Proteomes" id="UP000247233">
    <property type="component" value="Unassembled WGS sequence"/>
</dbReference>
<sequence length="194" mass="21421">MSKGTPSGPLTPTNTATPSLDVLKYFEITVISLAAAMVLAAFGLVIYVAGLRAKLTYTSHVGHYPEASLREIENALQIEAQRLPGPWGPRLRAFLARPWGIMIRTLGALRLRWPFSNGTMRETIALQQVAPPVPTEEVPPIPDEEVPPMPEEERSEEVVEEEVVEEEEGNSPLMGPKTIEELLEEEGQAWGRRA</sequence>
<evidence type="ECO:0000256" key="2">
    <source>
        <dbReference type="SAM" id="Phobius"/>
    </source>
</evidence>
<gene>
    <name evidence="3" type="ORF">BO70DRAFT_351272</name>
</gene>
<dbReference type="EMBL" id="MSFL01000007">
    <property type="protein sequence ID" value="PWY86672.1"/>
    <property type="molecule type" value="Genomic_DNA"/>
</dbReference>
<dbReference type="AlphaFoldDB" id="A0A317WN18"/>
<keyword evidence="2" id="KW-1133">Transmembrane helix</keyword>
<dbReference type="VEuPathDB" id="FungiDB:BO70DRAFT_351272"/>
<feature type="compositionally biased region" description="Pro residues" evidence="1">
    <location>
        <begin position="131"/>
        <end position="141"/>
    </location>
</feature>
<name>A0A317WN18_9EURO</name>